<evidence type="ECO:0000256" key="11">
    <source>
        <dbReference type="SAM" id="MobiDB-lite"/>
    </source>
</evidence>
<dbReference type="PROSITE" id="PS00128">
    <property type="entry name" value="GLYCOSYL_HYDROL_F22_1"/>
    <property type="match status" value="1"/>
</dbReference>
<keyword evidence="7" id="KW-1015">Disulfide bond</keyword>
<name>A0A8S0YNH0_ARCPL</name>
<dbReference type="PANTHER" id="PTHR11407">
    <property type="entry name" value="LYSOZYME C"/>
    <property type="match status" value="1"/>
</dbReference>
<feature type="signal peptide" evidence="12">
    <location>
        <begin position="1"/>
        <end position="22"/>
    </location>
</feature>
<dbReference type="AlphaFoldDB" id="A0A8S0YNH0"/>
<keyword evidence="4" id="KW-0929">Antimicrobial</keyword>
<organism evidence="14 15">
    <name type="scientific">Arctia plantaginis</name>
    <name type="common">Wood tiger moth</name>
    <name type="synonym">Phalaena plantaginis</name>
    <dbReference type="NCBI Taxonomy" id="874455"/>
    <lineage>
        <taxon>Eukaryota</taxon>
        <taxon>Metazoa</taxon>
        <taxon>Ecdysozoa</taxon>
        <taxon>Arthropoda</taxon>
        <taxon>Hexapoda</taxon>
        <taxon>Insecta</taxon>
        <taxon>Pterygota</taxon>
        <taxon>Neoptera</taxon>
        <taxon>Endopterygota</taxon>
        <taxon>Lepidoptera</taxon>
        <taxon>Glossata</taxon>
        <taxon>Ditrysia</taxon>
        <taxon>Noctuoidea</taxon>
        <taxon>Erebidae</taxon>
        <taxon>Arctiinae</taxon>
        <taxon>Arctia</taxon>
    </lineage>
</organism>
<evidence type="ECO:0000256" key="7">
    <source>
        <dbReference type="ARBA" id="ARBA00023157"/>
    </source>
</evidence>
<dbReference type="GO" id="GO:0031640">
    <property type="term" value="P:killing of cells of another organism"/>
    <property type="evidence" value="ECO:0007669"/>
    <property type="project" value="UniProtKB-KW"/>
</dbReference>
<evidence type="ECO:0000256" key="9">
    <source>
        <dbReference type="ARBA" id="ARBA00031262"/>
    </source>
</evidence>
<feature type="compositionally biased region" description="Polar residues" evidence="11">
    <location>
        <begin position="154"/>
        <end position="163"/>
    </location>
</feature>
<evidence type="ECO:0000259" key="13">
    <source>
        <dbReference type="PROSITE" id="PS00128"/>
    </source>
</evidence>
<gene>
    <name evidence="14" type="ORF">APLA_LOCUS408</name>
</gene>
<dbReference type="PANTHER" id="PTHR11407:SF63">
    <property type="entry name" value="LYSOZYME C"/>
    <property type="match status" value="1"/>
</dbReference>
<dbReference type="PROSITE" id="PS51348">
    <property type="entry name" value="GLYCOSYL_HYDROL_F22_2"/>
    <property type="match status" value="1"/>
</dbReference>
<evidence type="ECO:0000256" key="5">
    <source>
        <dbReference type="ARBA" id="ARBA00022638"/>
    </source>
</evidence>
<comment type="catalytic activity">
    <reaction evidence="1">
        <text>Hydrolysis of (1-&gt;4)-beta-linkages between N-acetylmuramic acid and N-acetyl-D-glucosamine residues in a peptidoglycan and between N-acetyl-D-glucosamine residues in chitodextrins.</text>
        <dbReference type="EC" id="3.2.1.17"/>
    </reaction>
</comment>
<sequence>MRLTRVVLVLVVSYYCVCSVYGKKYETRCKLVRELLRVSVPNDLFLGQWVCLIEKVSNRNTSAYTVSPSGKKFYGLYQIPSKWCKLQKPGGDCNIKCEDLLDDDIRDDTACAVKIYHQEGFKYWTVWTTRCKNDNFITNEIYKCPDLRFSLDRSSPVNTQPQNRHGIHKSSENSSLHSILKRSILQTLQSHRVEEQSRHIN</sequence>
<feature type="chain" id="PRO_5035751545" description="Lysozyme" evidence="12">
    <location>
        <begin position="23"/>
        <end position="201"/>
    </location>
</feature>
<comment type="similarity">
    <text evidence="10">Belongs to the glycosyl hydrolase 22 family.</text>
</comment>
<dbReference type="EMBL" id="CADEBC010000059">
    <property type="protein sequence ID" value="CAB3220869.1"/>
    <property type="molecule type" value="Genomic_DNA"/>
</dbReference>
<dbReference type="SMART" id="SM00263">
    <property type="entry name" value="LYZ1"/>
    <property type="match status" value="1"/>
</dbReference>
<evidence type="ECO:0000313" key="14">
    <source>
        <dbReference type="EMBL" id="CAB3220869.1"/>
    </source>
</evidence>
<dbReference type="InterPro" id="IPR019799">
    <property type="entry name" value="Glyco_hydro_22_CS"/>
</dbReference>
<protein>
    <recommendedName>
        <fullName evidence="3">Lysozyme</fullName>
        <ecNumber evidence="2">3.2.1.17</ecNumber>
    </recommendedName>
    <alternativeName>
        <fullName evidence="9">1,4-beta-N-acetylmuramidase</fullName>
    </alternativeName>
</protein>
<evidence type="ECO:0000256" key="10">
    <source>
        <dbReference type="RuleBase" id="RU004440"/>
    </source>
</evidence>
<evidence type="ECO:0000256" key="3">
    <source>
        <dbReference type="ARBA" id="ARBA00020438"/>
    </source>
</evidence>
<evidence type="ECO:0000256" key="8">
    <source>
        <dbReference type="ARBA" id="ARBA00023295"/>
    </source>
</evidence>
<dbReference type="PRINTS" id="PR00135">
    <property type="entry name" value="LYZLACT"/>
</dbReference>
<dbReference type="GO" id="GO:0003796">
    <property type="term" value="F:lysozyme activity"/>
    <property type="evidence" value="ECO:0007669"/>
    <property type="project" value="UniProtKB-EC"/>
</dbReference>
<keyword evidence="6" id="KW-0378">Hydrolase</keyword>
<evidence type="ECO:0000256" key="12">
    <source>
        <dbReference type="SAM" id="SignalP"/>
    </source>
</evidence>
<dbReference type="Proteomes" id="UP000494106">
    <property type="component" value="Unassembled WGS sequence"/>
</dbReference>
<dbReference type="InterPro" id="IPR023346">
    <property type="entry name" value="Lysozyme-like_dom_sf"/>
</dbReference>
<comment type="caution">
    <text evidence="14">The sequence shown here is derived from an EMBL/GenBank/DDBJ whole genome shotgun (WGS) entry which is preliminary data.</text>
</comment>
<dbReference type="InterPro" id="IPR001916">
    <property type="entry name" value="Glyco_hydro_22"/>
</dbReference>
<keyword evidence="5" id="KW-0081">Bacteriolytic enzyme</keyword>
<keyword evidence="8" id="KW-0326">Glycosidase</keyword>
<evidence type="ECO:0000256" key="2">
    <source>
        <dbReference type="ARBA" id="ARBA00012732"/>
    </source>
</evidence>
<dbReference type="Pfam" id="PF00062">
    <property type="entry name" value="Lys"/>
    <property type="match status" value="1"/>
</dbReference>
<evidence type="ECO:0000256" key="4">
    <source>
        <dbReference type="ARBA" id="ARBA00022529"/>
    </source>
</evidence>
<evidence type="ECO:0000313" key="15">
    <source>
        <dbReference type="Proteomes" id="UP000494106"/>
    </source>
</evidence>
<dbReference type="GO" id="GO:0042742">
    <property type="term" value="P:defense response to bacterium"/>
    <property type="evidence" value="ECO:0007669"/>
    <property type="project" value="UniProtKB-KW"/>
</dbReference>
<dbReference type="SUPFAM" id="SSF53955">
    <property type="entry name" value="Lysozyme-like"/>
    <property type="match status" value="1"/>
</dbReference>
<evidence type="ECO:0000256" key="6">
    <source>
        <dbReference type="ARBA" id="ARBA00022801"/>
    </source>
</evidence>
<keyword evidence="15" id="KW-1185">Reference proteome</keyword>
<keyword evidence="12" id="KW-0732">Signal</keyword>
<dbReference type="OrthoDB" id="17373at2759"/>
<feature type="domain" description="Glycosyl hydrolases family 22 (GH22)" evidence="13">
    <location>
        <begin position="93"/>
        <end position="111"/>
    </location>
</feature>
<accession>A0A8S0YNH0</accession>
<dbReference type="Gene3D" id="1.10.530.10">
    <property type="match status" value="1"/>
</dbReference>
<reference evidence="14 15" key="1">
    <citation type="submission" date="2020-04" db="EMBL/GenBank/DDBJ databases">
        <authorList>
            <person name="Wallbank WR R."/>
            <person name="Pardo Diaz C."/>
            <person name="Kozak K."/>
            <person name="Martin S."/>
            <person name="Jiggins C."/>
            <person name="Moest M."/>
            <person name="Warren A I."/>
            <person name="Byers J.R.P. K."/>
            <person name="Montejo-Kovacevich G."/>
            <person name="Yen C E."/>
        </authorList>
    </citation>
    <scope>NUCLEOTIDE SEQUENCE [LARGE SCALE GENOMIC DNA]</scope>
</reference>
<proteinExistence type="inferred from homology"/>
<feature type="region of interest" description="Disordered" evidence="11">
    <location>
        <begin position="154"/>
        <end position="175"/>
    </location>
</feature>
<evidence type="ECO:0000256" key="1">
    <source>
        <dbReference type="ARBA" id="ARBA00000632"/>
    </source>
</evidence>
<dbReference type="EC" id="3.2.1.17" evidence="2"/>